<evidence type="ECO:0000313" key="3">
    <source>
        <dbReference type="WBParaSite" id="HCON_00175050-00001"/>
    </source>
</evidence>
<reference evidence="3" key="1">
    <citation type="submission" date="2020-12" db="UniProtKB">
        <authorList>
            <consortium name="WormBaseParasite"/>
        </authorList>
    </citation>
    <scope>IDENTIFICATION</scope>
    <source>
        <strain evidence="3">MHco3</strain>
    </source>
</reference>
<organism evidence="2 3">
    <name type="scientific">Haemonchus contortus</name>
    <name type="common">Barber pole worm</name>
    <dbReference type="NCBI Taxonomy" id="6289"/>
    <lineage>
        <taxon>Eukaryota</taxon>
        <taxon>Metazoa</taxon>
        <taxon>Ecdysozoa</taxon>
        <taxon>Nematoda</taxon>
        <taxon>Chromadorea</taxon>
        <taxon>Rhabditida</taxon>
        <taxon>Rhabditina</taxon>
        <taxon>Rhabditomorpha</taxon>
        <taxon>Strongyloidea</taxon>
        <taxon>Trichostrongylidae</taxon>
        <taxon>Haemonchus</taxon>
    </lineage>
</organism>
<keyword evidence="2" id="KW-1185">Reference proteome</keyword>
<protein>
    <submittedName>
        <fullName evidence="3">DDE_Tnp_1_7 domain-containing protein</fullName>
    </submittedName>
</protein>
<evidence type="ECO:0000313" key="2">
    <source>
        <dbReference type="Proteomes" id="UP000025227"/>
    </source>
</evidence>
<dbReference type="OMA" id="KFVEMFK"/>
<dbReference type="AlphaFoldDB" id="A0A7I4Z0Z9"/>
<dbReference type="PANTHER" id="PTHR46599">
    <property type="entry name" value="PIGGYBAC TRANSPOSABLE ELEMENT-DERIVED PROTEIN 4"/>
    <property type="match status" value="1"/>
</dbReference>
<dbReference type="InterPro" id="IPR029526">
    <property type="entry name" value="PGBD"/>
</dbReference>
<sequence>MDLIVRETNRYGIRQNEEFQETSADEMRKFIGLCLQMGLVKMPNLRDYWSSRPCLGGQAGKIMRRTRFEELWKYLHLADNDTFDGDRLQEIRKFVEMFKKAAAECYSPERELCIDKSLVPFRGRIVFRQYLPAKRHRYGIKTFKLCSKGEYTVRIKIYAGRDPSREEPLADKVAVELVEGFLDERRVLCTDNYYSSIGLAEKLISRRTHLVGTLRTNRKGIPKAIKDEKLKRGQTCYKQRQNGILVLKWSEKRDLHMIFTKHDAAIGSSQKPTVVENYRHLLLTSPTR</sequence>
<dbReference type="OrthoDB" id="10030973at2759"/>
<proteinExistence type="predicted"/>
<dbReference type="PANTHER" id="PTHR46599:SF3">
    <property type="entry name" value="PIGGYBAC TRANSPOSABLE ELEMENT-DERIVED PROTEIN 4"/>
    <property type="match status" value="1"/>
</dbReference>
<dbReference type="Proteomes" id="UP000025227">
    <property type="component" value="Unplaced"/>
</dbReference>
<accession>A0A7I4Z0Z9</accession>
<dbReference type="WBParaSite" id="HCON_00175050-00001">
    <property type="protein sequence ID" value="HCON_00175050-00001"/>
    <property type="gene ID" value="HCON_00175050"/>
</dbReference>
<feature type="domain" description="PiggyBac transposable element-derived protein" evidence="1">
    <location>
        <begin position="2"/>
        <end position="265"/>
    </location>
</feature>
<name>A0A7I4Z0Z9_HAECO</name>
<dbReference type="Pfam" id="PF13843">
    <property type="entry name" value="DDE_Tnp_1_7"/>
    <property type="match status" value="1"/>
</dbReference>
<evidence type="ECO:0000259" key="1">
    <source>
        <dbReference type="Pfam" id="PF13843"/>
    </source>
</evidence>